<comment type="caution">
    <text evidence="2">The sequence shown here is derived from an EMBL/GenBank/DDBJ whole genome shotgun (WGS) entry which is preliminary data.</text>
</comment>
<organism evidence="2 3">
    <name type="scientific">Kordia periserrulae</name>
    <dbReference type="NCBI Taxonomy" id="701523"/>
    <lineage>
        <taxon>Bacteria</taxon>
        <taxon>Pseudomonadati</taxon>
        <taxon>Bacteroidota</taxon>
        <taxon>Flavobacteriia</taxon>
        <taxon>Flavobacteriales</taxon>
        <taxon>Flavobacteriaceae</taxon>
        <taxon>Kordia</taxon>
    </lineage>
</organism>
<reference evidence="2 3" key="1">
    <citation type="submission" date="2018-04" db="EMBL/GenBank/DDBJ databases">
        <title>Genomic Encyclopedia of Archaeal and Bacterial Type Strains, Phase II (KMG-II): from individual species to whole genera.</title>
        <authorList>
            <person name="Goeker M."/>
        </authorList>
    </citation>
    <scope>NUCLEOTIDE SEQUENCE [LARGE SCALE GENOMIC DNA]</scope>
    <source>
        <strain evidence="2 3">DSM 25731</strain>
    </source>
</reference>
<dbReference type="Proteomes" id="UP000244090">
    <property type="component" value="Unassembled WGS sequence"/>
</dbReference>
<gene>
    <name evidence="2" type="ORF">C8N46_107150</name>
</gene>
<keyword evidence="3" id="KW-1185">Reference proteome</keyword>
<accession>A0A2T6BVP2</accession>
<feature type="transmembrane region" description="Helical" evidence="1">
    <location>
        <begin position="12"/>
        <end position="31"/>
    </location>
</feature>
<proteinExistence type="predicted"/>
<name>A0A2T6BVP2_9FLAO</name>
<sequence length="34" mass="3983">MQENSSQFRLTGIFIIPKPIIIIYLTANLNYKEI</sequence>
<evidence type="ECO:0000313" key="3">
    <source>
        <dbReference type="Proteomes" id="UP000244090"/>
    </source>
</evidence>
<dbReference type="AlphaFoldDB" id="A0A2T6BVP2"/>
<evidence type="ECO:0000313" key="2">
    <source>
        <dbReference type="EMBL" id="PTX60144.1"/>
    </source>
</evidence>
<keyword evidence="1" id="KW-0812">Transmembrane</keyword>
<keyword evidence="1" id="KW-0472">Membrane</keyword>
<dbReference type="EMBL" id="QBKT01000007">
    <property type="protein sequence ID" value="PTX60144.1"/>
    <property type="molecule type" value="Genomic_DNA"/>
</dbReference>
<evidence type="ECO:0000256" key="1">
    <source>
        <dbReference type="SAM" id="Phobius"/>
    </source>
</evidence>
<protein>
    <submittedName>
        <fullName evidence="2">Uncharacterized protein</fullName>
    </submittedName>
</protein>
<keyword evidence="1" id="KW-1133">Transmembrane helix</keyword>